<feature type="coiled-coil region" evidence="5">
    <location>
        <begin position="247"/>
        <end position="274"/>
    </location>
</feature>
<evidence type="ECO:0000259" key="7">
    <source>
        <dbReference type="Pfam" id="PF26002"/>
    </source>
</evidence>
<evidence type="ECO:0000256" key="4">
    <source>
        <dbReference type="ARBA" id="ARBA00023136"/>
    </source>
</evidence>
<protein>
    <submittedName>
        <fullName evidence="8">HlyD family efflux transporter periplasmic adaptor subunit</fullName>
    </submittedName>
</protein>
<dbReference type="Pfam" id="PF26002">
    <property type="entry name" value="Beta-barrel_AprE"/>
    <property type="match status" value="1"/>
</dbReference>
<name>A0A7J4Y489_BACOV</name>
<keyword evidence="3 6" id="KW-1133">Transmembrane helix</keyword>
<comment type="caution">
    <text evidence="8">The sequence shown here is derived from an EMBL/GenBank/DDBJ whole genome shotgun (WGS) entry which is preliminary data.</text>
</comment>
<keyword evidence="2 6" id="KW-0812">Transmembrane</keyword>
<keyword evidence="4 6" id="KW-0472">Membrane</keyword>
<organism evidence="8 9">
    <name type="scientific">Bacteroides ovatus</name>
    <dbReference type="NCBI Taxonomy" id="28116"/>
    <lineage>
        <taxon>Bacteria</taxon>
        <taxon>Pseudomonadati</taxon>
        <taxon>Bacteroidota</taxon>
        <taxon>Bacteroidia</taxon>
        <taxon>Bacteroidales</taxon>
        <taxon>Bacteroidaceae</taxon>
        <taxon>Bacteroides</taxon>
    </lineage>
</organism>
<dbReference type="InterPro" id="IPR058982">
    <property type="entry name" value="Beta-barrel_AprE"/>
</dbReference>
<dbReference type="Proteomes" id="UP000424805">
    <property type="component" value="Unassembled WGS sequence"/>
</dbReference>
<evidence type="ECO:0000313" key="9">
    <source>
        <dbReference type="Proteomes" id="UP000424805"/>
    </source>
</evidence>
<dbReference type="PANTHER" id="PTHR30386:SF26">
    <property type="entry name" value="TRANSPORT PROTEIN COMB"/>
    <property type="match status" value="1"/>
</dbReference>
<accession>A0A7J4Y489</accession>
<sequence>METHEEKKEEAIQRSEEVQTIIDRMPTRGATYAIGLTSLLVTIIISLGFIIKYPDTVDGQISITAHLAPIKLVANASGKLHLICKDRNSINEGQIIAYIENEANYRDVLLLDSLLMIHNNNLEDFPSVPELILGSISSAFNSFSIAHSQYYRALHSDIYKIMCNSLQQQNMINADIIKNLDKELLLKEKKLKIEGELLNRDSTLNQVKAISTQEYNRQQGSYYDLQSVYKELQSSRLSHMAQIRRNEQQIQQYILEEQEKLEKLKEDLSACKFQLTNIIYTWKKQYLQISPLDGQLEYLGFWRENYFVQNRQELFSILPNQNEIVGEVIVPSFGIGKVKIGQTANIKVSNYPYMEYGLIKGKVSSISRISNKIEQSSTDATKEGNVYRVLISFPDGLKTNFDQTLDLDFESHGTVEIITRPKRLIERLFDNLRANIEQ</sequence>
<keyword evidence="5" id="KW-0175">Coiled coil</keyword>
<dbReference type="InterPro" id="IPR050739">
    <property type="entry name" value="MFP"/>
</dbReference>
<dbReference type="PRINTS" id="PR01490">
    <property type="entry name" value="RTXTOXIND"/>
</dbReference>
<dbReference type="EMBL" id="VWFP01000001">
    <property type="protein sequence ID" value="KAA4630677.1"/>
    <property type="molecule type" value="Genomic_DNA"/>
</dbReference>
<dbReference type="Gene3D" id="2.40.30.170">
    <property type="match status" value="1"/>
</dbReference>
<evidence type="ECO:0000256" key="2">
    <source>
        <dbReference type="ARBA" id="ARBA00022692"/>
    </source>
</evidence>
<proteinExistence type="predicted"/>
<dbReference type="PANTHER" id="PTHR30386">
    <property type="entry name" value="MEMBRANE FUSION SUBUNIT OF EMRAB-TOLC MULTIDRUG EFFLUX PUMP"/>
    <property type="match status" value="1"/>
</dbReference>
<evidence type="ECO:0000313" key="8">
    <source>
        <dbReference type="EMBL" id="KAA4630677.1"/>
    </source>
</evidence>
<reference evidence="8 9" key="1">
    <citation type="journal article" date="2019" name="Nat. Med.">
        <title>A library of human gut bacterial isolates paired with longitudinal multiomics data enables mechanistic microbiome research.</title>
        <authorList>
            <person name="Poyet M."/>
            <person name="Groussin M."/>
            <person name="Gibbons S.M."/>
            <person name="Avila-Pacheco J."/>
            <person name="Jiang X."/>
            <person name="Kearney S.M."/>
            <person name="Perrotta A.R."/>
            <person name="Berdy B."/>
            <person name="Zhao S."/>
            <person name="Lieberman T.D."/>
            <person name="Swanson P.K."/>
            <person name="Smith M."/>
            <person name="Roesemann S."/>
            <person name="Alexander J.E."/>
            <person name="Rich S.A."/>
            <person name="Livny J."/>
            <person name="Vlamakis H."/>
            <person name="Clish C."/>
            <person name="Bullock K."/>
            <person name="Deik A."/>
            <person name="Scott J."/>
            <person name="Pierce K.A."/>
            <person name="Xavier R.J."/>
            <person name="Alm E.J."/>
        </authorList>
    </citation>
    <scope>NUCLEOTIDE SEQUENCE [LARGE SCALE GENOMIC DNA]</scope>
    <source>
        <strain evidence="8 9">BIOML-A15</strain>
    </source>
</reference>
<comment type="subcellular location">
    <subcellularLocation>
        <location evidence="1">Membrane</location>
        <topology evidence="1">Single-pass membrane protein</topology>
    </subcellularLocation>
</comment>
<evidence type="ECO:0000256" key="6">
    <source>
        <dbReference type="SAM" id="Phobius"/>
    </source>
</evidence>
<dbReference type="AlphaFoldDB" id="A0A7J4Y489"/>
<gene>
    <name evidence="8" type="ORF">F3B90_02660</name>
</gene>
<dbReference type="GO" id="GO:0016020">
    <property type="term" value="C:membrane"/>
    <property type="evidence" value="ECO:0007669"/>
    <property type="project" value="UniProtKB-SubCell"/>
</dbReference>
<evidence type="ECO:0000256" key="1">
    <source>
        <dbReference type="ARBA" id="ARBA00004167"/>
    </source>
</evidence>
<feature type="transmembrane region" description="Helical" evidence="6">
    <location>
        <begin position="30"/>
        <end position="51"/>
    </location>
</feature>
<evidence type="ECO:0000256" key="5">
    <source>
        <dbReference type="SAM" id="Coils"/>
    </source>
</evidence>
<evidence type="ECO:0000256" key="3">
    <source>
        <dbReference type="ARBA" id="ARBA00022989"/>
    </source>
</evidence>
<feature type="domain" description="AprE-like beta-barrel" evidence="7">
    <location>
        <begin position="327"/>
        <end position="395"/>
    </location>
</feature>